<dbReference type="InterPro" id="IPR002347">
    <property type="entry name" value="SDR_fam"/>
</dbReference>
<sequence length="74" mass="7797">MATPGPAENIVDADAQAIQLDVTDQASNVAAARQIEDTLGRLNALVNNAAISRRRAGDSRRRNERGGQGGPRNS</sequence>
<dbReference type="RefSeq" id="WP_233472085.1">
    <property type="nucleotide sequence ID" value="NZ_CAJHCS010000032.1"/>
</dbReference>
<gene>
    <name evidence="2" type="ORF">V4C55_31510</name>
</gene>
<proteinExistence type="predicted"/>
<feature type="region of interest" description="Disordered" evidence="1">
    <location>
        <begin position="52"/>
        <end position="74"/>
    </location>
</feature>
<dbReference type="Gene3D" id="3.40.50.720">
    <property type="entry name" value="NAD(P)-binding Rossmann-like Domain"/>
    <property type="match status" value="1"/>
</dbReference>
<dbReference type="EMBL" id="JAZHGC010000034">
    <property type="protein sequence ID" value="MEM5290261.1"/>
    <property type="molecule type" value="Genomic_DNA"/>
</dbReference>
<name>A0ABU9QLG5_9BURK</name>
<reference evidence="2 3" key="1">
    <citation type="submission" date="2024-01" db="EMBL/GenBank/DDBJ databases">
        <title>The diversity of rhizobia nodulating Mimosa spp. in eleven states of Brazil covering several biomes is determined by host plant, location, and edaphic factors.</title>
        <authorList>
            <person name="Rouws L."/>
            <person name="Barauna A."/>
            <person name="Beukes C."/>
            <person name="De Faria S.M."/>
            <person name="Gross E."/>
            <person name="Dos Reis Junior F.B."/>
            <person name="Simon M."/>
            <person name="Maluk M."/>
            <person name="Odee D.W."/>
            <person name="Kenicer G."/>
            <person name="Young J.P.W."/>
            <person name="Reis V.M."/>
            <person name="Zilli J."/>
            <person name="James E.K."/>
        </authorList>
    </citation>
    <scope>NUCLEOTIDE SEQUENCE [LARGE SCALE GENOMIC DNA]</scope>
    <source>
        <strain evidence="2 3">JPY77</strain>
    </source>
</reference>
<accession>A0ABU9QLG5</accession>
<comment type="caution">
    <text evidence="2">The sequence shown here is derived from an EMBL/GenBank/DDBJ whole genome shotgun (WGS) entry which is preliminary data.</text>
</comment>
<organism evidence="2 3">
    <name type="scientific">Paraburkholderia sabiae</name>
    <dbReference type="NCBI Taxonomy" id="273251"/>
    <lineage>
        <taxon>Bacteria</taxon>
        <taxon>Pseudomonadati</taxon>
        <taxon>Pseudomonadota</taxon>
        <taxon>Betaproteobacteria</taxon>
        <taxon>Burkholderiales</taxon>
        <taxon>Burkholderiaceae</taxon>
        <taxon>Paraburkholderia</taxon>
    </lineage>
</organism>
<keyword evidence="3" id="KW-1185">Reference proteome</keyword>
<evidence type="ECO:0000256" key="1">
    <source>
        <dbReference type="SAM" id="MobiDB-lite"/>
    </source>
</evidence>
<dbReference type="InterPro" id="IPR036291">
    <property type="entry name" value="NAD(P)-bd_dom_sf"/>
</dbReference>
<dbReference type="SUPFAM" id="SSF51735">
    <property type="entry name" value="NAD(P)-binding Rossmann-fold domains"/>
    <property type="match status" value="1"/>
</dbReference>
<dbReference type="Pfam" id="PF00106">
    <property type="entry name" value="adh_short"/>
    <property type="match status" value="1"/>
</dbReference>
<protein>
    <submittedName>
        <fullName evidence="2">SDR family NAD(P)-dependent oxidoreductase</fullName>
    </submittedName>
</protein>
<evidence type="ECO:0000313" key="3">
    <source>
        <dbReference type="Proteomes" id="UP001494588"/>
    </source>
</evidence>
<dbReference type="Proteomes" id="UP001494588">
    <property type="component" value="Unassembled WGS sequence"/>
</dbReference>
<feature type="compositionally biased region" description="Basic and acidic residues" evidence="1">
    <location>
        <begin position="55"/>
        <end position="65"/>
    </location>
</feature>
<evidence type="ECO:0000313" key="2">
    <source>
        <dbReference type="EMBL" id="MEM5290261.1"/>
    </source>
</evidence>